<protein>
    <submittedName>
        <fullName evidence="3">CsbD family protein</fullName>
    </submittedName>
</protein>
<dbReference type="InterPro" id="IPR008462">
    <property type="entry name" value="CsbD"/>
</dbReference>
<dbReference type="Proteomes" id="UP001407405">
    <property type="component" value="Unassembled WGS sequence"/>
</dbReference>
<name>A0ABU9VNY8_9CLOT</name>
<dbReference type="RefSeq" id="WP_343184261.1">
    <property type="nucleotide sequence ID" value="NZ_JBCITM010000001.1"/>
</dbReference>
<organism evidence="3 4">
    <name type="scientific">Anoxynatronum sibiricum</name>
    <dbReference type="NCBI Taxonomy" id="210623"/>
    <lineage>
        <taxon>Bacteria</taxon>
        <taxon>Bacillati</taxon>
        <taxon>Bacillota</taxon>
        <taxon>Clostridia</taxon>
        <taxon>Eubacteriales</taxon>
        <taxon>Clostridiaceae</taxon>
        <taxon>Anoxynatronum</taxon>
    </lineage>
</organism>
<comment type="caution">
    <text evidence="3">The sequence shown here is derived from an EMBL/GenBank/DDBJ whole genome shotgun (WGS) entry which is preliminary data.</text>
</comment>
<evidence type="ECO:0000313" key="4">
    <source>
        <dbReference type="Proteomes" id="UP001407405"/>
    </source>
</evidence>
<reference evidence="3 4" key="1">
    <citation type="submission" date="2024-04" db="EMBL/GenBank/DDBJ databases">
        <title>Genome sequencing and metabolic network reconstruction of aminoacids and betaine degradation by Anoxynatronum sibiricum.</title>
        <authorList>
            <person name="Detkova E.N."/>
            <person name="Boltjanskaja Y.V."/>
            <person name="Mardanov A.V."/>
            <person name="Kevbrin V."/>
        </authorList>
    </citation>
    <scope>NUCLEOTIDE SEQUENCE [LARGE SCALE GENOMIC DNA]</scope>
    <source>
        <strain evidence="3 4">Z-7981</strain>
    </source>
</reference>
<sequence>MNESILKGKWNQMMGSIKKRWGEITDDDLDMIEGDAQKLAGIIQEKYGKSKEEAEEEVREFEREQQ</sequence>
<evidence type="ECO:0000256" key="1">
    <source>
        <dbReference type="ARBA" id="ARBA00009129"/>
    </source>
</evidence>
<dbReference type="PANTHER" id="PTHR34977">
    <property type="entry name" value="UPF0337 PROTEIN YJBJ"/>
    <property type="match status" value="1"/>
</dbReference>
<accession>A0ABU9VNY8</accession>
<dbReference type="Gene3D" id="1.10.1470.10">
    <property type="entry name" value="YjbJ"/>
    <property type="match status" value="1"/>
</dbReference>
<dbReference type="InterPro" id="IPR050423">
    <property type="entry name" value="UPF0337_stress_rsp"/>
</dbReference>
<dbReference type="SUPFAM" id="SSF69047">
    <property type="entry name" value="Hypothetical protein YjbJ"/>
    <property type="match status" value="1"/>
</dbReference>
<evidence type="ECO:0000313" key="3">
    <source>
        <dbReference type="EMBL" id="MEN1758874.1"/>
    </source>
</evidence>
<dbReference type="Pfam" id="PF05532">
    <property type="entry name" value="CsbD"/>
    <property type="match status" value="1"/>
</dbReference>
<dbReference type="PIRSF" id="PIRSF039008">
    <property type="entry name" value="YjbJ"/>
    <property type="match status" value="1"/>
</dbReference>
<dbReference type="EMBL" id="JBCITM010000001">
    <property type="protein sequence ID" value="MEN1758874.1"/>
    <property type="molecule type" value="Genomic_DNA"/>
</dbReference>
<dbReference type="InterPro" id="IPR036629">
    <property type="entry name" value="YjbJ_sf"/>
</dbReference>
<gene>
    <name evidence="3" type="ORF">AAIG11_00175</name>
</gene>
<feature type="domain" description="CsbD-like" evidence="2">
    <location>
        <begin position="6"/>
        <end position="55"/>
    </location>
</feature>
<keyword evidence="4" id="KW-1185">Reference proteome</keyword>
<dbReference type="PANTHER" id="PTHR34977:SF1">
    <property type="entry name" value="UPF0337 PROTEIN YJBJ"/>
    <property type="match status" value="1"/>
</dbReference>
<proteinExistence type="inferred from homology"/>
<evidence type="ECO:0000259" key="2">
    <source>
        <dbReference type="Pfam" id="PF05532"/>
    </source>
</evidence>
<comment type="similarity">
    <text evidence="1">Belongs to the UPF0337 (CsbD) family.</text>
</comment>
<dbReference type="InterPro" id="IPR026042">
    <property type="entry name" value="YjbJ"/>
</dbReference>